<organism evidence="10 11">
    <name type="scientific">Metarhizium anisopliae (strain ARSEF 549)</name>
    <dbReference type="NCBI Taxonomy" id="3151832"/>
    <lineage>
        <taxon>Eukaryota</taxon>
        <taxon>Fungi</taxon>
        <taxon>Dikarya</taxon>
        <taxon>Ascomycota</taxon>
        <taxon>Pezizomycotina</taxon>
        <taxon>Sordariomycetes</taxon>
        <taxon>Hypocreomycetidae</taxon>
        <taxon>Hypocreales</taxon>
        <taxon>Clavicipitaceae</taxon>
        <taxon>Metarhizium</taxon>
    </lineage>
</organism>
<dbReference type="VEuPathDB" id="FungiDB:MAN_04456"/>
<dbReference type="Gene3D" id="3.30.70.2460">
    <property type="entry name" value="Rad4, beta-hairpin domain BHD3"/>
    <property type="match status" value="1"/>
</dbReference>
<feature type="compositionally biased region" description="Basic and acidic residues" evidence="6">
    <location>
        <begin position="159"/>
        <end position="173"/>
    </location>
</feature>
<dbReference type="InterPro" id="IPR018327">
    <property type="entry name" value="BHD_2"/>
</dbReference>
<dbReference type="InterPro" id="IPR018326">
    <property type="entry name" value="Rad4_beta-hairpin_dom1"/>
</dbReference>
<evidence type="ECO:0000256" key="1">
    <source>
        <dbReference type="ARBA" id="ARBA00004123"/>
    </source>
</evidence>
<keyword evidence="5" id="KW-0539">Nucleus</keyword>
<keyword evidence="11" id="KW-1185">Reference proteome</keyword>
<feature type="domain" description="Rad4 beta-hairpin" evidence="8">
    <location>
        <begin position="587"/>
        <end position="649"/>
    </location>
</feature>
<dbReference type="InterPro" id="IPR018325">
    <property type="entry name" value="Rad4/PNGase_transGLS-fold"/>
</dbReference>
<dbReference type="GO" id="GO:0003697">
    <property type="term" value="F:single-stranded DNA binding"/>
    <property type="evidence" value="ECO:0007669"/>
    <property type="project" value="TreeGrafter"/>
</dbReference>
<feature type="compositionally biased region" description="Basic residues" evidence="6">
    <location>
        <begin position="1"/>
        <end position="14"/>
    </location>
</feature>
<dbReference type="Proteomes" id="UP000031186">
    <property type="component" value="Unassembled WGS sequence"/>
</dbReference>
<dbReference type="SMART" id="SM01031">
    <property type="entry name" value="BHD_2"/>
    <property type="match status" value="1"/>
</dbReference>
<feature type="compositionally biased region" description="Polar residues" evidence="6">
    <location>
        <begin position="132"/>
        <end position="141"/>
    </location>
</feature>
<sequence>MVGRKRTVPSRSSKRGAGSGNNDQPDIYQQMLTEAGVSAPEQSSPERPLKRRRPGPQQPQRPLSDLPSRLTNTDAQLDTQESDEQDEDVEFQDVILPVPTVQTVELESDDEDDEEEEDIQFEDVDFSAPLADTNTSAEKSNSLELNLTAHISAASPSKRPGERRKPISKEERERRVDIHKAHLLCLLSHVARRNHWCNDERVQESLRPHLTDKMVNYLNPGSHLPQFGQAESLKNGLGQAADVWKAKFEITERGLRRALWAEDAGQLQDYEPAEDLDSCLDRADFREAAKKLQGSRDVGAQLYCALLRSIGVRARLVCSLQPLSFAPGAPTLPKPKVAKSAAKTTQTERTKEALAKYEALAASAGTTTGSVGGLSARRRLGHPNATAYNFQPRLAAPKERRAFEAPIRIRESAHPVYWVEVLDAGHQKWQPADPVVTRTFWKTKAFEPPVTDKENCLAYVVAFEADGTAKDVTRRYAKAYTAKTRRLRVETPLDDGGQWWRKALESFRRRHPTDLDQIEENELTGVEAREPMPRNVQDFKDHPVFALERHMRRHEVLVPEAKPSGTVGAGSRGPLEKIYRRRDVRIARSAEKWYRMGREVKPNEIPAKWLQKTARRKGFRVDDRDEADMDDDAGTPIYTIEQTELYEAPAVRNGRVPKNKFGNIDAYVPSMIPKGAVHIIHEHAARAAFIVGVDYAPALTGFQFKGRQGTAVLNGIVVAKEFEAAIRSVIDGLADVEQEMEDERKRLAALKMWRRLLMGLRIRERIWSGVDEDERKEADRKAEMEAEIEAELANAESDVTDEFNMVVDDDGEGGGFIIE</sequence>
<feature type="region of interest" description="Disordered" evidence="6">
    <location>
        <begin position="153"/>
        <end position="173"/>
    </location>
</feature>
<dbReference type="Pfam" id="PF10404">
    <property type="entry name" value="BHD_2"/>
    <property type="match status" value="1"/>
</dbReference>
<dbReference type="InterPro" id="IPR038765">
    <property type="entry name" value="Papain-like_cys_pep_sf"/>
</dbReference>
<dbReference type="AlphaFoldDB" id="A0A0B4FAW0"/>
<evidence type="ECO:0000256" key="4">
    <source>
        <dbReference type="ARBA" id="ARBA00023204"/>
    </source>
</evidence>
<dbReference type="Gene3D" id="3.30.60.290">
    <property type="entry name" value="Rad4, beta-hairpin domain BHD2"/>
    <property type="match status" value="1"/>
</dbReference>
<dbReference type="InterPro" id="IPR036985">
    <property type="entry name" value="Transglutaminase-like_sf"/>
</dbReference>
<dbReference type="HOGENOM" id="CLU_003639_1_0_1"/>
<dbReference type="InterPro" id="IPR018328">
    <property type="entry name" value="Rad4_beta-hairpin_dom3"/>
</dbReference>
<protein>
    <submittedName>
        <fullName evidence="10">Nitrilase</fullName>
    </submittedName>
</protein>
<dbReference type="SUPFAM" id="SSF54001">
    <property type="entry name" value="Cysteine proteinases"/>
    <property type="match status" value="1"/>
</dbReference>
<dbReference type="PANTHER" id="PTHR12135:SF0">
    <property type="entry name" value="DNA REPAIR PROTEIN COMPLEMENTING XP-C CELLS"/>
    <property type="match status" value="1"/>
</dbReference>
<feature type="compositionally biased region" description="Acidic residues" evidence="6">
    <location>
        <begin position="80"/>
        <end position="91"/>
    </location>
</feature>
<dbReference type="GO" id="GO:0000111">
    <property type="term" value="C:nucleotide-excision repair factor 2 complex"/>
    <property type="evidence" value="ECO:0007669"/>
    <property type="project" value="TreeGrafter"/>
</dbReference>
<feature type="non-terminal residue" evidence="10">
    <location>
        <position position="1"/>
    </location>
</feature>
<dbReference type="Gene3D" id="2.20.20.110">
    <property type="entry name" value="Rad4, beta-hairpin domain BHD1"/>
    <property type="match status" value="1"/>
</dbReference>
<feature type="region of interest" description="Disordered" evidence="6">
    <location>
        <begin position="1"/>
        <end position="141"/>
    </location>
</feature>
<dbReference type="SMART" id="SM01032">
    <property type="entry name" value="BHD_3"/>
    <property type="match status" value="1"/>
</dbReference>
<evidence type="ECO:0000259" key="8">
    <source>
        <dbReference type="SMART" id="SM01031"/>
    </source>
</evidence>
<evidence type="ECO:0000259" key="7">
    <source>
        <dbReference type="SMART" id="SM01030"/>
    </source>
</evidence>
<dbReference type="EMBL" id="AZNF01000004">
    <property type="protein sequence ID" value="KID67698.1"/>
    <property type="molecule type" value="Genomic_DNA"/>
</dbReference>
<dbReference type="InterPro" id="IPR042488">
    <property type="entry name" value="Rad4_BHD3_sf"/>
</dbReference>
<keyword evidence="3" id="KW-0227">DNA damage</keyword>
<dbReference type="OrthoDB" id="300780at2759"/>
<accession>A0A0B4FAW0</accession>
<evidence type="ECO:0000256" key="2">
    <source>
        <dbReference type="ARBA" id="ARBA00009525"/>
    </source>
</evidence>
<dbReference type="Pfam" id="PF10405">
    <property type="entry name" value="BHD_3"/>
    <property type="match status" value="1"/>
</dbReference>
<dbReference type="Gene3D" id="3.90.260.10">
    <property type="entry name" value="Transglutaminase-like"/>
    <property type="match status" value="1"/>
</dbReference>
<dbReference type="PANTHER" id="PTHR12135">
    <property type="entry name" value="DNA REPAIR PROTEIN XP-C / RAD4"/>
    <property type="match status" value="1"/>
</dbReference>
<reference evidence="10 11" key="1">
    <citation type="journal article" date="2014" name="Proc. Natl. Acad. Sci. U.S.A.">
        <title>Trajectory and genomic determinants of fungal-pathogen speciation and host adaptation.</title>
        <authorList>
            <person name="Hu X."/>
            <person name="Xiao G."/>
            <person name="Zheng P."/>
            <person name="Shang Y."/>
            <person name="Su Y."/>
            <person name="Zhang X."/>
            <person name="Liu X."/>
            <person name="Zhan S."/>
            <person name="St Leger R.J."/>
            <person name="Wang C."/>
        </authorList>
    </citation>
    <scope>NUCLEOTIDE SEQUENCE [LARGE SCALE GENOMIC DNA]</scope>
    <source>
        <strain evidence="10 11">ARSEF 549</strain>
    </source>
</reference>
<proteinExistence type="inferred from homology"/>
<evidence type="ECO:0000313" key="10">
    <source>
        <dbReference type="EMBL" id="KID67698.1"/>
    </source>
</evidence>
<feature type="domain" description="Rad4 beta-hairpin" evidence="7">
    <location>
        <begin position="528"/>
        <end position="585"/>
    </location>
</feature>
<evidence type="ECO:0000256" key="3">
    <source>
        <dbReference type="ARBA" id="ARBA00022763"/>
    </source>
</evidence>
<dbReference type="GO" id="GO:0005737">
    <property type="term" value="C:cytoplasm"/>
    <property type="evidence" value="ECO:0007669"/>
    <property type="project" value="TreeGrafter"/>
</dbReference>
<dbReference type="GO" id="GO:0071942">
    <property type="term" value="C:XPC complex"/>
    <property type="evidence" value="ECO:0007669"/>
    <property type="project" value="TreeGrafter"/>
</dbReference>
<keyword evidence="4" id="KW-0234">DNA repair</keyword>
<evidence type="ECO:0000259" key="9">
    <source>
        <dbReference type="SMART" id="SM01032"/>
    </source>
</evidence>
<dbReference type="GO" id="GO:0003684">
    <property type="term" value="F:damaged DNA binding"/>
    <property type="evidence" value="ECO:0007669"/>
    <property type="project" value="InterPro"/>
</dbReference>
<dbReference type="GO" id="GO:0006289">
    <property type="term" value="P:nucleotide-excision repair"/>
    <property type="evidence" value="ECO:0007669"/>
    <property type="project" value="InterPro"/>
</dbReference>
<comment type="similarity">
    <text evidence="2">Belongs to the XPC family.</text>
</comment>
<dbReference type="Pfam" id="PF03835">
    <property type="entry name" value="Rad4"/>
    <property type="match status" value="1"/>
</dbReference>
<name>A0A0B4FAW0_METAF</name>
<evidence type="ECO:0000256" key="6">
    <source>
        <dbReference type="SAM" id="MobiDB-lite"/>
    </source>
</evidence>
<feature type="compositionally biased region" description="Acidic residues" evidence="6">
    <location>
        <begin position="106"/>
        <end position="125"/>
    </location>
</feature>
<dbReference type="SMART" id="SM01030">
    <property type="entry name" value="BHD_1"/>
    <property type="match status" value="1"/>
</dbReference>
<feature type="domain" description="Rad4 beta-hairpin" evidence="9">
    <location>
        <begin position="656"/>
        <end position="730"/>
    </location>
</feature>
<dbReference type="Pfam" id="PF10403">
    <property type="entry name" value="BHD_1"/>
    <property type="match status" value="1"/>
</dbReference>
<evidence type="ECO:0000313" key="11">
    <source>
        <dbReference type="Proteomes" id="UP000031186"/>
    </source>
</evidence>
<comment type="subcellular location">
    <subcellularLocation>
        <location evidence="1">Nucleus</location>
    </subcellularLocation>
</comment>
<evidence type="ECO:0000256" key="5">
    <source>
        <dbReference type="ARBA" id="ARBA00023242"/>
    </source>
</evidence>
<dbReference type="GO" id="GO:0006298">
    <property type="term" value="P:mismatch repair"/>
    <property type="evidence" value="ECO:0007669"/>
    <property type="project" value="TreeGrafter"/>
</dbReference>
<comment type="caution">
    <text evidence="10">The sequence shown here is derived from an EMBL/GenBank/DDBJ whole genome shotgun (WGS) entry which is preliminary data.</text>
</comment>
<gene>
    <name evidence="10" type="ORF">MAN_04456</name>
</gene>
<dbReference type="InterPro" id="IPR004583">
    <property type="entry name" value="DNA_repair_Rad4"/>
</dbReference>